<feature type="compositionally biased region" description="Polar residues" evidence="1">
    <location>
        <begin position="79"/>
        <end position="94"/>
    </location>
</feature>
<feature type="compositionally biased region" description="Basic and acidic residues" evidence="1">
    <location>
        <begin position="65"/>
        <end position="75"/>
    </location>
</feature>
<evidence type="ECO:0000313" key="3">
    <source>
        <dbReference type="Proteomes" id="UP001151760"/>
    </source>
</evidence>
<keyword evidence="3" id="KW-1185">Reference proteome</keyword>
<feature type="region of interest" description="Disordered" evidence="1">
    <location>
        <begin position="60"/>
        <end position="94"/>
    </location>
</feature>
<reference evidence="2" key="1">
    <citation type="journal article" date="2022" name="Int. J. Mol. Sci.">
        <title>Draft Genome of Tanacetum Coccineum: Genomic Comparison of Closely Related Tanacetum-Family Plants.</title>
        <authorList>
            <person name="Yamashiro T."/>
            <person name="Shiraishi A."/>
            <person name="Nakayama K."/>
            <person name="Satake H."/>
        </authorList>
    </citation>
    <scope>NUCLEOTIDE SEQUENCE</scope>
</reference>
<name>A0ABQ5J0X5_9ASTR</name>
<organism evidence="2 3">
    <name type="scientific">Tanacetum coccineum</name>
    <dbReference type="NCBI Taxonomy" id="301880"/>
    <lineage>
        <taxon>Eukaryota</taxon>
        <taxon>Viridiplantae</taxon>
        <taxon>Streptophyta</taxon>
        <taxon>Embryophyta</taxon>
        <taxon>Tracheophyta</taxon>
        <taxon>Spermatophyta</taxon>
        <taxon>Magnoliopsida</taxon>
        <taxon>eudicotyledons</taxon>
        <taxon>Gunneridae</taxon>
        <taxon>Pentapetalae</taxon>
        <taxon>asterids</taxon>
        <taxon>campanulids</taxon>
        <taxon>Asterales</taxon>
        <taxon>Asteraceae</taxon>
        <taxon>Asteroideae</taxon>
        <taxon>Anthemideae</taxon>
        <taxon>Anthemidinae</taxon>
        <taxon>Tanacetum</taxon>
    </lineage>
</organism>
<sequence>MAKLQKNDSIVISDPYMTSVPMSDKNGNSYINKIHHGPRNSEMFNLTYALRNYHMPRITSARASRGKEGTPRSFDDCGASSSAKIDEIGSSSKA</sequence>
<proteinExistence type="predicted"/>
<comment type="caution">
    <text evidence="2">The sequence shown here is derived from an EMBL/GenBank/DDBJ whole genome shotgun (WGS) entry which is preliminary data.</text>
</comment>
<protein>
    <submittedName>
        <fullName evidence="2">Uncharacterized protein</fullName>
    </submittedName>
</protein>
<reference evidence="2" key="2">
    <citation type="submission" date="2022-01" db="EMBL/GenBank/DDBJ databases">
        <authorList>
            <person name="Yamashiro T."/>
            <person name="Shiraishi A."/>
            <person name="Satake H."/>
            <person name="Nakayama K."/>
        </authorList>
    </citation>
    <scope>NUCLEOTIDE SEQUENCE</scope>
</reference>
<gene>
    <name evidence="2" type="ORF">Tco_1122576</name>
</gene>
<dbReference type="EMBL" id="BQNB010021413">
    <property type="protein sequence ID" value="GJU06146.1"/>
    <property type="molecule type" value="Genomic_DNA"/>
</dbReference>
<accession>A0ABQ5J0X5</accession>
<evidence type="ECO:0000313" key="2">
    <source>
        <dbReference type="EMBL" id="GJU06146.1"/>
    </source>
</evidence>
<evidence type="ECO:0000256" key="1">
    <source>
        <dbReference type="SAM" id="MobiDB-lite"/>
    </source>
</evidence>
<dbReference type="Proteomes" id="UP001151760">
    <property type="component" value="Unassembled WGS sequence"/>
</dbReference>